<evidence type="ECO:0000256" key="1">
    <source>
        <dbReference type="SAM" id="Phobius"/>
    </source>
</evidence>
<feature type="transmembrane region" description="Helical" evidence="1">
    <location>
        <begin position="39"/>
        <end position="55"/>
    </location>
</feature>
<accession>A0ABT3B4F5</accession>
<keyword evidence="1" id="KW-0472">Membrane</keyword>
<name>A0ABT3B4F5_9CYAN</name>
<feature type="transmembrane region" description="Helical" evidence="1">
    <location>
        <begin position="127"/>
        <end position="148"/>
    </location>
</feature>
<dbReference type="EMBL" id="JAOWRF010000319">
    <property type="protein sequence ID" value="MCV3216263.1"/>
    <property type="molecule type" value="Genomic_DNA"/>
</dbReference>
<evidence type="ECO:0000313" key="2">
    <source>
        <dbReference type="EMBL" id="MCV3216263.1"/>
    </source>
</evidence>
<feature type="transmembrane region" description="Helical" evidence="1">
    <location>
        <begin position="61"/>
        <end position="79"/>
    </location>
</feature>
<comment type="caution">
    <text evidence="2">The sequence shown here is derived from an EMBL/GenBank/DDBJ whole genome shotgun (WGS) entry which is preliminary data.</text>
</comment>
<evidence type="ECO:0000313" key="3">
    <source>
        <dbReference type="Proteomes" id="UP001526143"/>
    </source>
</evidence>
<sequence>MAEASSSWQQLLNQLAKWSLLFKTGRATKQRNFQPYREPGGYLGFLTIVIAMLLWNWKLLLAIIVGVGIMVLVYSMQRWDWRSHWSKIRKLFNSPNRRLALSVTSGGIATLSTYMAAAIWVDSNSPWIAAGAILQALGTLLTIILLVWQIVSFYSIREEEQLDRLLLTLTEQDPLKRLIALRRLTKFVTNNRIDSSVQQNISECLRLFISREKEVMIIEAAFESLQALDLVEQISSGLATPLKPLSTKVKQHTYGTLSI</sequence>
<proteinExistence type="predicted"/>
<protein>
    <recommendedName>
        <fullName evidence="4">Armadillo-type fold-containing protein</fullName>
    </recommendedName>
</protein>
<reference evidence="2 3" key="1">
    <citation type="submission" date="2022-10" db="EMBL/GenBank/DDBJ databases">
        <title>Identification of biosynthetic pathway for the production of the potent trypsin inhibitor radiosumin.</title>
        <authorList>
            <person name="Fewer D.P."/>
            <person name="Delbaje E."/>
            <person name="Ouyang X."/>
            <person name="Agostino P.D."/>
            <person name="Wahlsten M."/>
            <person name="Jokela J."/>
            <person name="Permi P."/>
            <person name="Haapaniemi E."/>
            <person name="Koistinen H."/>
        </authorList>
    </citation>
    <scope>NUCLEOTIDE SEQUENCE [LARGE SCALE GENOMIC DNA]</scope>
    <source>
        <strain evidence="2 3">NIES-515</strain>
    </source>
</reference>
<dbReference type="RefSeq" id="WP_263747908.1">
    <property type="nucleotide sequence ID" value="NZ_JAOWRF010000319.1"/>
</dbReference>
<evidence type="ECO:0008006" key="4">
    <source>
        <dbReference type="Google" id="ProtNLM"/>
    </source>
</evidence>
<keyword evidence="3" id="KW-1185">Reference proteome</keyword>
<keyword evidence="1" id="KW-1133">Transmembrane helix</keyword>
<dbReference type="Proteomes" id="UP001526143">
    <property type="component" value="Unassembled WGS sequence"/>
</dbReference>
<gene>
    <name evidence="2" type="ORF">OGM63_22570</name>
</gene>
<keyword evidence="1" id="KW-0812">Transmembrane</keyword>
<feature type="transmembrane region" description="Helical" evidence="1">
    <location>
        <begin position="99"/>
        <end position="121"/>
    </location>
</feature>
<organism evidence="2 3">
    <name type="scientific">Plectonema radiosum NIES-515</name>
    <dbReference type="NCBI Taxonomy" id="2986073"/>
    <lineage>
        <taxon>Bacteria</taxon>
        <taxon>Bacillati</taxon>
        <taxon>Cyanobacteriota</taxon>
        <taxon>Cyanophyceae</taxon>
        <taxon>Oscillatoriophycideae</taxon>
        <taxon>Oscillatoriales</taxon>
        <taxon>Microcoleaceae</taxon>
        <taxon>Plectonema</taxon>
    </lineage>
</organism>